<evidence type="ECO:0000313" key="2">
    <source>
        <dbReference type="Proteomes" id="UP000234681"/>
    </source>
</evidence>
<evidence type="ECO:0000313" key="1">
    <source>
        <dbReference type="EMBL" id="EDL78985.1"/>
    </source>
</evidence>
<gene>
    <name evidence="1" type="ORF">rCG_26672</name>
</gene>
<dbReference type="EMBL" id="CH473949">
    <property type="protein sequence ID" value="EDL78985.1"/>
    <property type="molecule type" value="Genomic_DNA"/>
</dbReference>
<dbReference type="Proteomes" id="UP000234681">
    <property type="component" value="Chromosome 3"/>
</dbReference>
<proteinExistence type="predicted"/>
<protein>
    <submittedName>
        <fullName evidence="1">RCG26672</fullName>
    </submittedName>
</protein>
<reference evidence="2" key="1">
    <citation type="submission" date="2005-09" db="EMBL/GenBank/DDBJ databases">
        <authorList>
            <person name="Mural R.J."/>
            <person name="Li P.W."/>
            <person name="Adams M.D."/>
            <person name="Amanatides P.G."/>
            <person name="Baden-Tillson H."/>
            <person name="Barnstead M."/>
            <person name="Chin S.H."/>
            <person name="Dew I."/>
            <person name="Evans C.A."/>
            <person name="Ferriera S."/>
            <person name="Flanigan M."/>
            <person name="Fosler C."/>
            <person name="Glodek A."/>
            <person name="Gu Z."/>
            <person name="Holt R.A."/>
            <person name="Jennings D."/>
            <person name="Kraft C.L."/>
            <person name="Lu F."/>
            <person name="Nguyen T."/>
            <person name="Nusskern D.R."/>
            <person name="Pfannkoch C.M."/>
            <person name="Sitter C."/>
            <person name="Sutton G.G."/>
            <person name="Venter J.C."/>
            <person name="Wang Z."/>
            <person name="Woodage T."/>
            <person name="Zheng X.H."/>
            <person name="Zhong F."/>
        </authorList>
    </citation>
    <scope>NUCLEOTIDE SEQUENCE [LARGE SCALE GENOMIC DNA]</scope>
    <source>
        <strain>BN</strain>
        <strain evidence="2">Sprague-Dawley</strain>
    </source>
</reference>
<sequence length="17" mass="1879">MTLRQGGAAGYWLVGLW</sequence>
<organism evidence="1 2">
    <name type="scientific">Rattus norvegicus</name>
    <name type="common">Rat</name>
    <dbReference type="NCBI Taxonomy" id="10116"/>
    <lineage>
        <taxon>Eukaryota</taxon>
        <taxon>Metazoa</taxon>
        <taxon>Chordata</taxon>
        <taxon>Craniata</taxon>
        <taxon>Vertebrata</taxon>
        <taxon>Euteleostomi</taxon>
        <taxon>Mammalia</taxon>
        <taxon>Eutheria</taxon>
        <taxon>Euarchontoglires</taxon>
        <taxon>Glires</taxon>
        <taxon>Rodentia</taxon>
        <taxon>Myomorpha</taxon>
        <taxon>Muroidea</taxon>
        <taxon>Muridae</taxon>
        <taxon>Murinae</taxon>
        <taxon>Rattus</taxon>
    </lineage>
</organism>
<name>A6HLT4_RAT</name>
<accession>A6HLT4</accession>
<dbReference type="AlphaFoldDB" id="A6HLT4"/>